<sequence length="378" mass="44604">MILEVIIYINVFKKKKKNAWDLPYNLNEFIIKFNYKCPDLYNKADFVISIMNADSEQIKRNVDEMCKLSSTDKQTDLNYDLFNDQTKTIVDYTRSVICLLRNYKIKLLELGTITFLGVILSTPYMNLKFDTKAVQNWQGFWFSLTTNSIFQYCYTSIITYQVEFPVVHREVSNNIYALSVYYISQIVITFIWTVLETMVYTYIVFWVVGINWELLVVTTFVINMLICRSYGSVLSAFFEKFENIVVFSLVYDYLAVALSGAYISLGTLPFILYYLKYLSIFFLGCETLSILQWKNITFIRRHFDMQEYLYLGFLLYTLQITCLDVNNCLRNGKEVLLSYGYDIDRFNTDIIILGVFYIVCYMLGYYGLLRRTKKQPAY</sequence>
<feature type="domain" description="ABC-2 type transporter transmembrane" evidence="7">
    <location>
        <begin position="93"/>
        <end position="292"/>
    </location>
</feature>
<feature type="transmembrane region" description="Helical" evidence="6">
    <location>
        <begin position="200"/>
        <end position="223"/>
    </location>
</feature>
<name>A0A6G0XZN3_APHCR</name>
<dbReference type="AlphaFoldDB" id="A0A6G0XZN3"/>
<keyword evidence="9" id="KW-1185">Reference proteome</keyword>
<dbReference type="PANTHER" id="PTHR48041">
    <property type="entry name" value="ABC TRANSPORTER G FAMILY MEMBER 28"/>
    <property type="match status" value="1"/>
</dbReference>
<keyword evidence="2" id="KW-0813">Transport</keyword>
<evidence type="ECO:0000313" key="8">
    <source>
        <dbReference type="EMBL" id="KAF0746255.1"/>
    </source>
</evidence>
<keyword evidence="4 6" id="KW-1133">Transmembrane helix</keyword>
<keyword evidence="5 6" id="KW-0472">Membrane</keyword>
<dbReference type="EMBL" id="VUJU01007279">
    <property type="protein sequence ID" value="KAF0746255.1"/>
    <property type="molecule type" value="Genomic_DNA"/>
</dbReference>
<evidence type="ECO:0000313" key="9">
    <source>
        <dbReference type="Proteomes" id="UP000478052"/>
    </source>
</evidence>
<keyword evidence="3 6" id="KW-0812">Transmembrane</keyword>
<gene>
    <name evidence="8" type="ORF">FWK35_00021708</name>
</gene>
<dbReference type="GO" id="GO:0005886">
    <property type="term" value="C:plasma membrane"/>
    <property type="evidence" value="ECO:0007669"/>
    <property type="project" value="TreeGrafter"/>
</dbReference>
<dbReference type="GO" id="GO:0140359">
    <property type="term" value="F:ABC-type transporter activity"/>
    <property type="evidence" value="ECO:0007669"/>
    <property type="project" value="InterPro"/>
</dbReference>
<evidence type="ECO:0000256" key="3">
    <source>
        <dbReference type="ARBA" id="ARBA00022692"/>
    </source>
</evidence>
<feature type="transmembrane region" description="Helical" evidence="6">
    <location>
        <begin position="346"/>
        <end position="368"/>
    </location>
</feature>
<accession>A0A6G0XZN3</accession>
<feature type="transmembrane region" description="Helical" evidence="6">
    <location>
        <begin position="107"/>
        <end position="127"/>
    </location>
</feature>
<evidence type="ECO:0000256" key="5">
    <source>
        <dbReference type="ARBA" id="ARBA00023136"/>
    </source>
</evidence>
<dbReference type="OrthoDB" id="66620at2759"/>
<dbReference type="Pfam" id="PF01061">
    <property type="entry name" value="ABC2_membrane"/>
    <property type="match status" value="1"/>
</dbReference>
<dbReference type="Proteomes" id="UP000478052">
    <property type="component" value="Unassembled WGS sequence"/>
</dbReference>
<protein>
    <submittedName>
        <fullName evidence="8">Protein scarlet-like</fullName>
    </submittedName>
</protein>
<organism evidence="8 9">
    <name type="scientific">Aphis craccivora</name>
    <name type="common">Cowpea aphid</name>
    <dbReference type="NCBI Taxonomy" id="307492"/>
    <lineage>
        <taxon>Eukaryota</taxon>
        <taxon>Metazoa</taxon>
        <taxon>Ecdysozoa</taxon>
        <taxon>Arthropoda</taxon>
        <taxon>Hexapoda</taxon>
        <taxon>Insecta</taxon>
        <taxon>Pterygota</taxon>
        <taxon>Neoptera</taxon>
        <taxon>Paraneoptera</taxon>
        <taxon>Hemiptera</taxon>
        <taxon>Sternorrhyncha</taxon>
        <taxon>Aphidomorpha</taxon>
        <taxon>Aphidoidea</taxon>
        <taxon>Aphididae</taxon>
        <taxon>Aphidini</taxon>
        <taxon>Aphis</taxon>
        <taxon>Aphis</taxon>
    </lineage>
</organism>
<dbReference type="InterPro" id="IPR013525">
    <property type="entry name" value="ABC2_TM"/>
</dbReference>
<feature type="transmembrane region" description="Helical" evidence="6">
    <location>
        <begin position="174"/>
        <end position="194"/>
    </location>
</feature>
<feature type="transmembrane region" description="Helical" evidence="6">
    <location>
        <begin position="139"/>
        <end position="162"/>
    </location>
</feature>
<evidence type="ECO:0000256" key="4">
    <source>
        <dbReference type="ARBA" id="ARBA00022989"/>
    </source>
</evidence>
<reference evidence="8 9" key="1">
    <citation type="submission" date="2019-08" db="EMBL/GenBank/DDBJ databases">
        <title>Whole genome of Aphis craccivora.</title>
        <authorList>
            <person name="Voronova N.V."/>
            <person name="Shulinski R.S."/>
            <person name="Bandarenka Y.V."/>
            <person name="Zhorov D.G."/>
            <person name="Warner D."/>
        </authorList>
    </citation>
    <scope>NUCLEOTIDE SEQUENCE [LARGE SCALE GENOMIC DNA]</scope>
    <source>
        <strain evidence="8">180601</strain>
        <tissue evidence="8">Whole Body</tissue>
    </source>
</reference>
<evidence type="ECO:0000256" key="2">
    <source>
        <dbReference type="ARBA" id="ARBA00022448"/>
    </source>
</evidence>
<dbReference type="PANTHER" id="PTHR48041:SF116">
    <property type="entry name" value="PROTEIN BROWN"/>
    <property type="match status" value="1"/>
</dbReference>
<evidence type="ECO:0000256" key="1">
    <source>
        <dbReference type="ARBA" id="ARBA00004141"/>
    </source>
</evidence>
<feature type="transmembrane region" description="Helical" evidence="6">
    <location>
        <begin position="271"/>
        <end position="296"/>
    </location>
</feature>
<dbReference type="InterPro" id="IPR050352">
    <property type="entry name" value="ABCG_transporters"/>
</dbReference>
<comment type="caution">
    <text evidence="8">The sequence shown here is derived from an EMBL/GenBank/DDBJ whole genome shotgun (WGS) entry which is preliminary data.</text>
</comment>
<evidence type="ECO:0000256" key="6">
    <source>
        <dbReference type="SAM" id="Phobius"/>
    </source>
</evidence>
<proteinExistence type="predicted"/>
<feature type="transmembrane region" description="Helical" evidence="6">
    <location>
        <begin position="244"/>
        <end position="265"/>
    </location>
</feature>
<comment type="subcellular location">
    <subcellularLocation>
        <location evidence="1">Membrane</location>
        <topology evidence="1">Multi-pass membrane protein</topology>
    </subcellularLocation>
</comment>
<evidence type="ECO:0000259" key="7">
    <source>
        <dbReference type="Pfam" id="PF01061"/>
    </source>
</evidence>